<feature type="domain" description="EGF-like" evidence="12">
    <location>
        <begin position="615"/>
        <end position="647"/>
    </location>
</feature>
<feature type="transmembrane region" description="Helical" evidence="11">
    <location>
        <begin position="660"/>
        <end position="681"/>
    </location>
</feature>
<evidence type="ECO:0000256" key="5">
    <source>
        <dbReference type="ARBA" id="ARBA00023136"/>
    </source>
</evidence>
<dbReference type="EMBL" id="JBHFQA010000018">
    <property type="protein sequence ID" value="KAL2083052.1"/>
    <property type="molecule type" value="Genomic_DNA"/>
</dbReference>
<feature type="binding site" evidence="9">
    <location>
        <position position="345"/>
    </location>
    <ligand>
        <name>Zn(2+)</name>
        <dbReference type="ChEBI" id="CHEBI:29105"/>
        <note>catalytic</note>
    </ligand>
</feature>
<protein>
    <submittedName>
        <fullName evidence="15">Uncharacterized protein</fullName>
    </submittedName>
</protein>
<dbReference type="Gene3D" id="3.40.390.10">
    <property type="entry name" value="Collagenase (Catalytic Domain)"/>
    <property type="match status" value="1"/>
</dbReference>
<dbReference type="InterPro" id="IPR000742">
    <property type="entry name" value="EGF"/>
</dbReference>
<proteinExistence type="predicted"/>
<feature type="compositionally biased region" description="Pro residues" evidence="10">
    <location>
        <begin position="846"/>
        <end position="862"/>
    </location>
</feature>
<keyword evidence="3 11" id="KW-0812">Transmembrane</keyword>
<dbReference type="InterPro" id="IPR034027">
    <property type="entry name" value="Reprolysin_adamalysin"/>
</dbReference>
<keyword evidence="4 11" id="KW-1133">Transmembrane helix</keyword>
<evidence type="ECO:0000313" key="15">
    <source>
        <dbReference type="EMBL" id="KAL2083052.1"/>
    </source>
</evidence>
<dbReference type="SMART" id="SM00608">
    <property type="entry name" value="ACR"/>
    <property type="match status" value="1"/>
</dbReference>
<evidence type="ECO:0000256" key="10">
    <source>
        <dbReference type="SAM" id="MobiDB-lite"/>
    </source>
</evidence>
<feature type="transmembrane region" description="Helical" evidence="11">
    <location>
        <begin position="7"/>
        <end position="24"/>
    </location>
</feature>
<feature type="binding site" evidence="9">
    <location>
        <position position="351"/>
    </location>
    <ligand>
        <name>Zn(2+)</name>
        <dbReference type="ChEBI" id="CHEBI:29105"/>
        <note>catalytic</note>
    </ligand>
</feature>
<dbReference type="Gene3D" id="4.10.70.10">
    <property type="entry name" value="Disintegrin domain"/>
    <property type="match status" value="1"/>
</dbReference>
<keyword evidence="9" id="KW-0479">Metal-binding</keyword>
<dbReference type="CDD" id="cd04269">
    <property type="entry name" value="ZnMc_adamalysin_II_like"/>
    <property type="match status" value="1"/>
</dbReference>
<evidence type="ECO:0000256" key="7">
    <source>
        <dbReference type="PROSITE-ProRule" id="PRU00068"/>
    </source>
</evidence>
<feature type="domain" description="Disintegrin" evidence="13">
    <location>
        <begin position="412"/>
        <end position="498"/>
    </location>
</feature>
<feature type="disulfide bond" evidence="8">
    <location>
        <begin position="619"/>
        <end position="629"/>
    </location>
</feature>
<dbReference type="Pfam" id="PF01562">
    <property type="entry name" value="Pep_M12B_propep"/>
    <property type="match status" value="1"/>
</dbReference>
<comment type="caution">
    <text evidence="15">The sequence shown here is derived from an EMBL/GenBank/DDBJ whole genome shotgun (WGS) entry which is preliminary data.</text>
</comment>
<keyword evidence="9" id="KW-0862">Zinc</keyword>
<feature type="compositionally biased region" description="Low complexity" evidence="10">
    <location>
        <begin position="801"/>
        <end position="815"/>
    </location>
</feature>
<dbReference type="FunFam" id="4.10.70.10:FF:000001">
    <property type="entry name" value="Disintegrin and metalloproteinase domain-containing protein 22"/>
    <property type="match status" value="1"/>
</dbReference>
<keyword evidence="16" id="KW-1185">Reference proteome</keyword>
<dbReference type="InterPro" id="IPR018358">
    <property type="entry name" value="Disintegrin_CS"/>
</dbReference>
<evidence type="ECO:0000256" key="6">
    <source>
        <dbReference type="ARBA" id="ARBA00023157"/>
    </source>
</evidence>
<dbReference type="PANTHER" id="PTHR11905:SF20">
    <property type="entry name" value="DISINTEGRIN AND METALLOPROTEINASE DOMAIN-CONTAINING PROTEIN 8"/>
    <property type="match status" value="1"/>
</dbReference>
<feature type="disulfide bond" evidence="8">
    <location>
        <begin position="637"/>
        <end position="646"/>
    </location>
</feature>
<dbReference type="FunFam" id="3.40.390.10:FF:000002">
    <property type="entry name" value="Disintegrin and metalloproteinase domain-containing protein 22"/>
    <property type="match status" value="1"/>
</dbReference>
<evidence type="ECO:0000313" key="16">
    <source>
        <dbReference type="Proteomes" id="UP001591681"/>
    </source>
</evidence>
<keyword evidence="5 11" id="KW-0472">Membrane</keyword>
<evidence type="ECO:0000259" key="13">
    <source>
        <dbReference type="PROSITE" id="PS50214"/>
    </source>
</evidence>
<dbReference type="PROSITE" id="PS50026">
    <property type="entry name" value="EGF_3"/>
    <property type="match status" value="1"/>
</dbReference>
<gene>
    <name evidence="15" type="ORF">ACEWY4_020825</name>
</gene>
<dbReference type="Pfam" id="PF00200">
    <property type="entry name" value="Disintegrin"/>
    <property type="match status" value="1"/>
</dbReference>
<feature type="compositionally biased region" description="Polar residues" evidence="10">
    <location>
        <begin position="704"/>
        <end position="722"/>
    </location>
</feature>
<feature type="compositionally biased region" description="Pro residues" evidence="10">
    <location>
        <begin position="760"/>
        <end position="770"/>
    </location>
</feature>
<dbReference type="SUPFAM" id="SSF55486">
    <property type="entry name" value="Metalloproteases ('zincins'), catalytic domain"/>
    <property type="match status" value="1"/>
</dbReference>
<feature type="region of interest" description="Disordered" evidence="10">
    <location>
        <begin position="690"/>
        <end position="881"/>
    </location>
</feature>
<dbReference type="SMART" id="SM00050">
    <property type="entry name" value="DISIN"/>
    <property type="match status" value="1"/>
</dbReference>
<evidence type="ECO:0000259" key="14">
    <source>
        <dbReference type="PROSITE" id="PS50215"/>
    </source>
</evidence>
<reference evidence="15 16" key="1">
    <citation type="submission" date="2024-09" db="EMBL/GenBank/DDBJ databases">
        <title>A chromosome-level genome assembly of Gray's grenadier anchovy, Coilia grayii.</title>
        <authorList>
            <person name="Fu Z."/>
        </authorList>
    </citation>
    <scope>NUCLEOTIDE SEQUENCE [LARGE SCALE GENOMIC DNA]</scope>
    <source>
        <strain evidence="15">G4</strain>
        <tissue evidence="15">Muscle</tissue>
    </source>
</reference>
<dbReference type="AlphaFoldDB" id="A0ABD1J7C8"/>
<evidence type="ECO:0000256" key="3">
    <source>
        <dbReference type="ARBA" id="ARBA00022692"/>
    </source>
</evidence>
<dbReference type="InterPro" id="IPR002870">
    <property type="entry name" value="Peptidase_M12B_N"/>
</dbReference>
<dbReference type="GO" id="GO:0005886">
    <property type="term" value="C:plasma membrane"/>
    <property type="evidence" value="ECO:0007669"/>
    <property type="project" value="UniProtKB-ARBA"/>
</dbReference>
<dbReference type="Proteomes" id="UP001591681">
    <property type="component" value="Unassembled WGS sequence"/>
</dbReference>
<evidence type="ECO:0000256" key="9">
    <source>
        <dbReference type="PROSITE-ProRule" id="PRU00276"/>
    </source>
</evidence>
<evidence type="ECO:0000256" key="11">
    <source>
        <dbReference type="SAM" id="Phobius"/>
    </source>
</evidence>
<feature type="compositionally biased region" description="Polar residues" evidence="10">
    <location>
        <begin position="730"/>
        <end position="758"/>
    </location>
</feature>
<feature type="compositionally biased region" description="Pro residues" evidence="10">
    <location>
        <begin position="789"/>
        <end position="799"/>
    </location>
</feature>
<evidence type="ECO:0000256" key="4">
    <source>
        <dbReference type="ARBA" id="ARBA00022989"/>
    </source>
</evidence>
<evidence type="ECO:0000256" key="1">
    <source>
        <dbReference type="ARBA" id="ARBA00004479"/>
    </source>
</evidence>
<dbReference type="SUPFAM" id="SSF57552">
    <property type="entry name" value="Blood coagulation inhibitor (disintegrin)"/>
    <property type="match status" value="1"/>
</dbReference>
<comment type="subcellular location">
    <subcellularLocation>
        <location evidence="1">Membrane</location>
        <topology evidence="1">Single-pass type I membrane protein</topology>
    </subcellularLocation>
</comment>
<evidence type="ECO:0000256" key="8">
    <source>
        <dbReference type="PROSITE-ProRule" id="PRU00076"/>
    </source>
</evidence>
<comment type="caution">
    <text evidence="8">Lacks conserved residue(s) required for the propagation of feature annotation.</text>
</comment>
<sequence length="881" mass="96527">MDIKHTGILLWIHMCFSLFGFSVLCSRELPHVSRYDVVRLQRLGVNGRTRRSASFQQTFPDELHFRVALEGTNYTLHLEKNRGLIGKDYTLTHYQEDGTLSTTGPEATDHCYYHGHIPGLKNSSISVGLCSGMHGVVSVEQQVYLMEPLEGSVEGDHAVYRPEHLRRGRGKGRERRGTPEHHDVDILYDNTPRPLGMRSHASLSAPRFVELVVVVDSSEYKHYKNKKKLEEFILGVVNHVDKLYKLSFNLRVILVGLEVWSVDQIPITSDPSSLLYSFIDWRNKKLITRKKHDNAQFVTAVDFTGSTVGLGFLSVMCFENSGAVNQDRHDGIESLASTMAHEMGHNLGMSHDEEHCNCGNNRDSCVMAESVSNDNYPQYFSGCSQTHYRKFLTDYNPMCLLNRPTPEQAYGPPRCGNGLLERGEQCDCGTVQECTNPCCNATTCRLTEGSQCAEGECCQSCKFKSSRSMCRASAHDCDLAEHCTGSSAECPRDVYRMNGSPCDRNHGYCYNGQCPSRRQQCQVIFGKDADACSEKTCTGRWGCDEQQKTCGNVQCRGGQTRYNISYLFVGRRTDCKEVTDIKNSPSDLKRAPTGTKCGKDMVCVKGLCQDTSVYGTKDCADKCNNRGVCNHENECHCDPGWAPPYCTEELPNQETGSSSVVVGVCVAVGVLLLLTLVMAALSCCRNTHSKPPTATKGRSGFRQARTSSGQSNPVFQAGSAKNSPHCGPPQISSPTFLESTATQSCQPLPATTTVPSRSAPQPPQKPPAPAYPMMQQAPPPQNSNGKPAKSPPVVPPVKPQLPANKPSSSASKPLPVASHPLPVVIRPQAPSRPLPPLTPKTANKPLVPPMPPAKPTASPPPWKSEVSAGQKIALIPPRGGR</sequence>
<feature type="disulfide bond" evidence="7">
    <location>
        <begin position="470"/>
        <end position="490"/>
    </location>
</feature>
<dbReference type="InterPro" id="IPR036436">
    <property type="entry name" value="Disintegrin_dom_sf"/>
</dbReference>
<accession>A0ABD1J7C8</accession>
<dbReference type="PRINTS" id="PR00289">
    <property type="entry name" value="DISINTEGRIN"/>
</dbReference>
<dbReference type="PROSITE" id="PS00427">
    <property type="entry name" value="DISINTEGRIN_1"/>
    <property type="match status" value="1"/>
</dbReference>
<dbReference type="Pfam" id="PF07974">
    <property type="entry name" value="EGF_2"/>
    <property type="match status" value="1"/>
</dbReference>
<keyword evidence="6 8" id="KW-1015">Disulfide bond</keyword>
<dbReference type="InterPro" id="IPR024079">
    <property type="entry name" value="MetalloPept_cat_dom_sf"/>
</dbReference>
<feature type="active site" evidence="9">
    <location>
        <position position="342"/>
    </location>
</feature>
<dbReference type="PROSITE" id="PS01186">
    <property type="entry name" value="EGF_2"/>
    <property type="match status" value="1"/>
</dbReference>
<dbReference type="InterPro" id="IPR001762">
    <property type="entry name" value="Disintegrin_dom"/>
</dbReference>
<name>A0ABD1J7C8_9TELE</name>
<dbReference type="InterPro" id="IPR006586">
    <property type="entry name" value="ADAM_Cys-rich"/>
</dbReference>
<evidence type="ECO:0000259" key="12">
    <source>
        <dbReference type="PROSITE" id="PS50026"/>
    </source>
</evidence>
<keyword evidence="2 8" id="KW-0245">EGF-like domain</keyword>
<evidence type="ECO:0000256" key="2">
    <source>
        <dbReference type="ARBA" id="ARBA00022536"/>
    </source>
</evidence>
<organism evidence="15 16">
    <name type="scientific">Coilia grayii</name>
    <name type="common">Gray's grenadier anchovy</name>
    <dbReference type="NCBI Taxonomy" id="363190"/>
    <lineage>
        <taxon>Eukaryota</taxon>
        <taxon>Metazoa</taxon>
        <taxon>Chordata</taxon>
        <taxon>Craniata</taxon>
        <taxon>Vertebrata</taxon>
        <taxon>Euteleostomi</taxon>
        <taxon>Actinopterygii</taxon>
        <taxon>Neopterygii</taxon>
        <taxon>Teleostei</taxon>
        <taxon>Clupei</taxon>
        <taxon>Clupeiformes</taxon>
        <taxon>Clupeoidei</taxon>
        <taxon>Engraulidae</taxon>
        <taxon>Coilinae</taxon>
        <taxon>Coilia</taxon>
    </lineage>
</organism>
<dbReference type="PROSITE" id="PS50215">
    <property type="entry name" value="ADAM_MEPRO"/>
    <property type="match status" value="1"/>
</dbReference>
<feature type="binding site" evidence="9">
    <location>
        <position position="341"/>
    </location>
    <ligand>
        <name>Zn(2+)</name>
        <dbReference type="ChEBI" id="CHEBI:29105"/>
        <note>catalytic</note>
    </ligand>
</feature>
<feature type="domain" description="Peptidase M12B" evidence="14">
    <location>
        <begin position="207"/>
        <end position="404"/>
    </location>
</feature>
<dbReference type="InterPro" id="IPR001590">
    <property type="entry name" value="Peptidase_M12B"/>
</dbReference>
<dbReference type="InterPro" id="IPR013111">
    <property type="entry name" value="EGF_extracell"/>
</dbReference>
<dbReference type="GO" id="GO:0046872">
    <property type="term" value="F:metal ion binding"/>
    <property type="evidence" value="ECO:0007669"/>
    <property type="project" value="UniProtKB-KW"/>
</dbReference>
<dbReference type="Pfam" id="PF01421">
    <property type="entry name" value="Reprolysin"/>
    <property type="match status" value="1"/>
</dbReference>
<dbReference type="PANTHER" id="PTHR11905">
    <property type="entry name" value="ADAM A DISINTEGRIN AND METALLOPROTEASE DOMAIN"/>
    <property type="match status" value="1"/>
</dbReference>
<dbReference type="PROSITE" id="PS50214">
    <property type="entry name" value="DISINTEGRIN_2"/>
    <property type="match status" value="1"/>
</dbReference>